<proteinExistence type="inferred from homology"/>
<dbReference type="RefSeq" id="WP_266086744.1">
    <property type="nucleotide sequence ID" value="NZ_RKLV01000005.1"/>
</dbReference>
<comment type="similarity">
    <text evidence="2">Belongs to the CDP-alcohol phosphatidyltransferase class-I family.</text>
</comment>
<sequence>MLERAERLGYSAVEPLVTVAERAGVTPNTVTAVSVFVAFSASALLYVATPASQIAAVALVITNGVLDVLDGELARRTGTASARGDLLDHVGDRYADAAVVGGIAGGTGEWLLGTAAVSGVLLVAEAGTAAQAEGIGRIYRGFLTRADISALVVIGGITTASGVRPAGVEAFIVVLFLLTVGGHLTALQRAVAIRRLAGNS</sequence>
<dbReference type="AlphaFoldDB" id="A0A9Q4GGP3"/>
<comment type="caution">
    <text evidence="4">The sequence shown here is derived from an EMBL/GenBank/DDBJ whole genome shotgun (WGS) entry which is preliminary data.</text>
</comment>
<reference evidence="4" key="1">
    <citation type="submission" date="2022-09" db="EMBL/GenBank/DDBJ databases">
        <title>Haloadaptaus new haloarchaeum isolated from saline soil.</title>
        <authorList>
            <person name="Duran-Viseras A."/>
            <person name="Sanchez-Porro C."/>
            <person name="Ventosa A."/>
        </authorList>
    </citation>
    <scope>NUCLEOTIDE SEQUENCE</scope>
    <source>
        <strain evidence="4">F3-133</strain>
    </source>
</reference>
<dbReference type="Pfam" id="PF01066">
    <property type="entry name" value="CDP-OH_P_transf"/>
    <property type="match status" value="1"/>
</dbReference>
<feature type="transmembrane region" description="Helical" evidence="3">
    <location>
        <begin position="170"/>
        <end position="187"/>
    </location>
</feature>
<dbReference type="GO" id="GO:0016020">
    <property type="term" value="C:membrane"/>
    <property type="evidence" value="ECO:0007669"/>
    <property type="project" value="InterPro"/>
</dbReference>
<dbReference type="GO" id="GO:0008654">
    <property type="term" value="P:phospholipid biosynthetic process"/>
    <property type="evidence" value="ECO:0007669"/>
    <property type="project" value="InterPro"/>
</dbReference>
<dbReference type="GO" id="GO:0016780">
    <property type="term" value="F:phosphotransferase activity, for other substituted phosphate groups"/>
    <property type="evidence" value="ECO:0007669"/>
    <property type="project" value="InterPro"/>
</dbReference>
<evidence type="ECO:0000256" key="2">
    <source>
        <dbReference type="RuleBase" id="RU003750"/>
    </source>
</evidence>
<protein>
    <submittedName>
        <fullName evidence="4">CDP-alcohol phosphatidyltransferase family protein</fullName>
    </submittedName>
</protein>
<dbReference type="Proteomes" id="UP001149411">
    <property type="component" value="Unassembled WGS sequence"/>
</dbReference>
<dbReference type="Gene3D" id="1.20.120.1760">
    <property type="match status" value="1"/>
</dbReference>
<gene>
    <name evidence="4" type="ORF">EGH25_06010</name>
</gene>
<feature type="transmembrane region" description="Helical" evidence="3">
    <location>
        <begin position="146"/>
        <end position="164"/>
    </location>
</feature>
<dbReference type="InterPro" id="IPR043130">
    <property type="entry name" value="CDP-OH_PTrfase_TM_dom"/>
</dbReference>
<evidence type="ECO:0000256" key="3">
    <source>
        <dbReference type="SAM" id="Phobius"/>
    </source>
</evidence>
<dbReference type="InterPro" id="IPR000462">
    <property type="entry name" value="CDP-OH_P_trans"/>
</dbReference>
<dbReference type="PROSITE" id="PS00379">
    <property type="entry name" value="CDP_ALCOHOL_P_TRANSF"/>
    <property type="match status" value="1"/>
</dbReference>
<evidence type="ECO:0000256" key="1">
    <source>
        <dbReference type="ARBA" id="ARBA00022679"/>
    </source>
</evidence>
<dbReference type="InterPro" id="IPR048254">
    <property type="entry name" value="CDP_ALCOHOL_P_TRANSF_CS"/>
</dbReference>
<keyword evidence="3" id="KW-0812">Transmembrane</keyword>
<accession>A0A9Q4GGP3</accession>
<organism evidence="4 5">
    <name type="scientific">Halorutilus salinus</name>
    <dbReference type="NCBI Taxonomy" id="2487751"/>
    <lineage>
        <taxon>Archaea</taxon>
        <taxon>Methanobacteriati</taxon>
        <taxon>Methanobacteriota</taxon>
        <taxon>Stenosarchaea group</taxon>
        <taxon>Halobacteria</taxon>
        <taxon>Halorutilales</taxon>
        <taxon>Halorutilaceae</taxon>
        <taxon>Halorutilus</taxon>
    </lineage>
</organism>
<keyword evidence="1 2" id="KW-0808">Transferase</keyword>
<keyword evidence="5" id="KW-1185">Reference proteome</keyword>
<evidence type="ECO:0000313" key="5">
    <source>
        <dbReference type="Proteomes" id="UP001149411"/>
    </source>
</evidence>
<name>A0A9Q4GGP3_9EURY</name>
<keyword evidence="3" id="KW-0472">Membrane</keyword>
<keyword evidence="3" id="KW-1133">Transmembrane helix</keyword>
<dbReference type="EMBL" id="RKLV01000005">
    <property type="protein sequence ID" value="MCX2818902.1"/>
    <property type="molecule type" value="Genomic_DNA"/>
</dbReference>
<evidence type="ECO:0000313" key="4">
    <source>
        <dbReference type="EMBL" id="MCX2818902.1"/>
    </source>
</evidence>